<sequence>MVATLSQFQRGKGQEGRGMCAYCLHHECTRSHIEDPHQCYDDNQNMEVDNKPSIRPQESLKNSTPALSKQTEGQITVDSLINALNGLEINAQEAKDDATKSALLKQVVTL</sequence>
<proteinExistence type="predicted"/>
<feature type="compositionally biased region" description="Polar residues" evidence="1">
    <location>
        <begin position="59"/>
        <end position="72"/>
    </location>
</feature>
<accession>A0A915IZC8</accession>
<feature type="region of interest" description="Disordered" evidence="1">
    <location>
        <begin position="35"/>
        <end position="72"/>
    </location>
</feature>
<dbReference type="WBParaSite" id="nRc.2.0.1.t18786-RA">
    <property type="protein sequence ID" value="nRc.2.0.1.t18786-RA"/>
    <property type="gene ID" value="nRc.2.0.1.g18786"/>
</dbReference>
<dbReference type="AlphaFoldDB" id="A0A915IZC8"/>
<evidence type="ECO:0000313" key="3">
    <source>
        <dbReference type="WBParaSite" id="nRc.2.0.1.t18786-RA"/>
    </source>
</evidence>
<organism evidence="2 3">
    <name type="scientific">Romanomermis culicivorax</name>
    <name type="common">Nematode worm</name>
    <dbReference type="NCBI Taxonomy" id="13658"/>
    <lineage>
        <taxon>Eukaryota</taxon>
        <taxon>Metazoa</taxon>
        <taxon>Ecdysozoa</taxon>
        <taxon>Nematoda</taxon>
        <taxon>Enoplea</taxon>
        <taxon>Dorylaimia</taxon>
        <taxon>Mermithida</taxon>
        <taxon>Mermithoidea</taxon>
        <taxon>Mermithidae</taxon>
        <taxon>Romanomermis</taxon>
    </lineage>
</organism>
<evidence type="ECO:0000313" key="2">
    <source>
        <dbReference type="Proteomes" id="UP000887565"/>
    </source>
</evidence>
<evidence type="ECO:0000256" key="1">
    <source>
        <dbReference type="SAM" id="MobiDB-lite"/>
    </source>
</evidence>
<reference evidence="3" key="1">
    <citation type="submission" date="2022-11" db="UniProtKB">
        <authorList>
            <consortium name="WormBaseParasite"/>
        </authorList>
    </citation>
    <scope>IDENTIFICATION</scope>
</reference>
<name>A0A915IZC8_ROMCU</name>
<protein>
    <submittedName>
        <fullName evidence="3">Uncharacterized protein</fullName>
    </submittedName>
</protein>
<dbReference type="Proteomes" id="UP000887565">
    <property type="component" value="Unplaced"/>
</dbReference>
<keyword evidence="2" id="KW-1185">Reference proteome</keyword>